<keyword evidence="3 9" id="KW-1003">Cell membrane</keyword>
<gene>
    <name evidence="9" type="primary">secD</name>
    <name evidence="12" type="ORF">A2744_03330</name>
</gene>
<keyword evidence="8 9" id="KW-0472">Membrane</keyword>
<feature type="transmembrane region" description="Helical" evidence="9">
    <location>
        <begin position="487"/>
        <end position="509"/>
    </location>
</feature>
<feature type="transmembrane region" description="Helical" evidence="9">
    <location>
        <begin position="416"/>
        <end position="436"/>
    </location>
</feature>
<evidence type="ECO:0000256" key="10">
    <source>
        <dbReference type="PROSITE-ProRule" id="PRU00278"/>
    </source>
</evidence>
<dbReference type="Gene3D" id="3.10.50.40">
    <property type="match status" value="1"/>
</dbReference>
<dbReference type="InterPro" id="IPR005791">
    <property type="entry name" value="SecD"/>
</dbReference>
<evidence type="ECO:0000256" key="2">
    <source>
        <dbReference type="ARBA" id="ARBA00022448"/>
    </source>
</evidence>
<dbReference type="Gene3D" id="3.30.70.3400">
    <property type="match status" value="1"/>
</dbReference>
<dbReference type="Pfam" id="PF07549">
    <property type="entry name" value="Sec_GG"/>
    <property type="match status" value="1"/>
</dbReference>
<evidence type="ECO:0000256" key="8">
    <source>
        <dbReference type="ARBA" id="ARBA00023136"/>
    </source>
</evidence>
<dbReference type="GO" id="GO:0006605">
    <property type="term" value="P:protein targeting"/>
    <property type="evidence" value="ECO:0007669"/>
    <property type="project" value="UniProtKB-UniRule"/>
</dbReference>
<feature type="transmembrane region" description="Helical" evidence="9">
    <location>
        <begin position="515"/>
        <end position="539"/>
    </location>
</feature>
<dbReference type="GO" id="GO:0015450">
    <property type="term" value="F:protein-transporting ATPase activity"/>
    <property type="evidence" value="ECO:0007669"/>
    <property type="project" value="InterPro"/>
</dbReference>
<dbReference type="PANTHER" id="PTHR30081">
    <property type="entry name" value="PROTEIN-EXPORT MEMBRANE PROTEIN SEC"/>
    <property type="match status" value="1"/>
</dbReference>
<dbReference type="InterPro" id="IPR054384">
    <property type="entry name" value="SecDF_P1_head"/>
</dbReference>
<organism evidence="12 13">
    <name type="scientific">Candidatus Buchananbacteria bacterium RIFCSPHIGHO2_01_FULL_44_11</name>
    <dbReference type="NCBI Taxonomy" id="1797535"/>
    <lineage>
        <taxon>Bacteria</taxon>
        <taxon>Candidatus Buchananiibacteriota</taxon>
    </lineage>
</organism>
<dbReference type="InterPro" id="IPR048631">
    <property type="entry name" value="SecD_1st"/>
</dbReference>
<protein>
    <recommendedName>
        <fullName evidence="9">Protein translocase subunit SecD</fullName>
    </recommendedName>
</protein>
<feature type="domain" description="PpiC" evidence="11">
    <location>
        <begin position="144"/>
        <end position="240"/>
    </location>
</feature>
<dbReference type="GO" id="GO:0065002">
    <property type="term" value="P:intracellular protein transmembrane transport"/>
    <property type="evidence" value="ECO:0007669"/>
    <property type="project" value="UniProtKB-UniRule"/>
</dbReference>
<evidence type="ECO:0000256" key="9">
    <source>
        <dbReference type="HAMAP-Rule" id="MF_01463"/>
    </source>
</evidence>
<dbReference type="SUPFAM" id="SSF54534">
    <property type="entry name" value="FKBP-like"/>
    <property type="match status" value="1"/>
</dbReference>
<comment type="subcellular location">
    <subcellularLocation>
        <location evidence="1 9">Cell membrane</location>
        <topology evidence="1 9">Multi-pass membrane protein</topology>
    </subcellularLocation>
</comment>
<dbReference type="InterPro" id="IPR055344">
    <property type="entry name" value="SecD_SecF_C_bact"/>
</dbReference>
<keyword evidence="2 9" id="KW-0813">Transport</keyword>
<keyword evidence="6 9" id="KW-1133">Transmembrane helix</keyword>
<dbReference type="InterPro" id="IPR046357">
    <property type="entry name" value="PPIase_dom_sf"/>
</dbReference>
<keyword evidence="10" id="KW-0697">Rotamase</keyword>
<accession>A0A1G1Y295</accession>
<comment type="caution">
    <text evidence="9">Lacks conserved residue(s) required for the propagation of feature annotation.</text>
</comment>
<evidence type="ECO:0000313" key="12">
    <source>
        <dbReference type="EMBL" id="OGY46455.1"/>
    </source>
</evidence>
<dbReference type="InterPro" id="IPR022646">
    <property type="entry name" value="SecD/SecF_CS"/>
</dbReference>
<dbReference type="STRING" id="1797535.A2744_03330"/>
<keyword evidence="10" id="KW-0413">Isomerase</keyword>
<dbReference type="InterPro" id="IPR000297">
    <property type="entry name" value="PPIase_PpiC"/>
</dbReference>
<keyword evidence="4 9" id="KW-0812">Transmembrane</keyword>
<reference evidence="12 13" key="1">
    <citation type="journal article" date="2016" name="Nat. Commun.">
        <title>Thousands of microbial genomes shed light on interconnected biogeochemical processes in an aquifer system.</title>
        <authorList>
            <person name="Anantharaman K."/>
            <person name="Brown C.T."/>
            <person name="Hug L.A."/>
            <person name="Sharon I."/>
            <person name="Castelle C.J."/>
            <person name="Probst A.J."/>
            <person name="Thomas B.C."/>
            <person name="Singh A."/>
            <person name="Wilkins M.J."/>
            <person name="Karaoz U."/>
            <person name="Brodie E.L."/>
            <person name="Williams K.H."/>
            <person name="Hubbard S.S."/>
            <person name="Banfield J.F."/>
        </authorList>
    </citation>
    <scope>NUCLEOTIDE SEQUENCE [LARGE SCALE GENOMIC DNA]</scope>
</reference>
<dbReference type="AlphaFoldDB" id="A0A1G1Y295"/>
<keyword evidence="5 9" id="KW-0653">Protein transport</keyword>
<dbReference type="GO" id="GO:0003755">
    <property type="term" value="F:peptidyl-prolyl cis-trans isomerase activity"/>
    <property type="evidence" value="ECO:0007669"/>
    <property type="project" value="UniProtKB-KW"/>
</dbReference>
<dbReference type="Pfam" id="PF21760">
    <property type="entry name" value="SecD_1st"/>
    <property type="match status" value="1"/>
</dbReference>
<dbReference type="Proteomes" id="UP000178240">
    <property type="component" value="Unassembled WGS sequence"/>
</dbReference>
<dbReference type="PROSITE" id="PS50198">
    <property type="entry name" value="PPIC_PPIASE_2"/>
    <property type="match status" value="1"/>
</dbReference>
<comment type="subunit">
    <text evidence="9">Forms a complex with SecF. Part of the essential Sec protein translocation apparatus which comprises SecA, SecYEG and auxiliary proteins SecDF. Other proteins may also be involved.</text>
</comment>
<comment type="caution">
    <text evidence="12">The sequence shown here is derived from an EMBL/GenBank/DDBJ whole genome shotgun (WGS) entry which is preliminary data.</text>
</comment>
<evidence type="ECO:0000256" key="3">
    <source>
        <dbReference type="ARBA" id="ARBA00022475"/>
    </source>
</evidence>
<dbReference type="PROSITE" id="PS01096">
    <property type="entry name" value="PPIC_PPIASE_1"/>
    <property type="match status" value="1"/>
</dbReference>
<evidence type="ECO:0000256" key="6">
    <source>
        <dbReference type="ARBA" id="ARBA00022989"/>
    </source>
</evidence>
<evidence type="ECO:0000256" key="4">
    <source>
        <dbReference type="ARBA" id="ARBA00022692"/>
    </source>
</evidence>
<dbReference type="GO" id="GO:0043952">
    <property type="term" value="P:protein transport by the Sec complex"/>
    <property type="evidence" value="ECO:0007669"/>
    <property type="project" value="UniProtKB-UniRule"/>
</dbReference>
<dbReference type="Pfam" id="PF02355">
    <property type="entry name" value="SecD_SecF_C"/>
    <property type="match status" value="1"/>
</dbReference>
<sequence>MISERKKLKITFLVIVILATTSTFLVASEFLSSQGVKVPGFLNKPFSLGLDLQGGSHLLYQADLSQIPAEDHQSSIDGVRDVIEKRVNAFGIAEPVIQTTKSGENWRVIVELAGIFNVNDAIKMIGETPLLEFKEPNPDPQTTLTDEQKQQLATYNQEAETKAENVLKEVLKPEADFATLAKENSTDPGSKDAGGDLGFWPRGQLVPEFEKSCFDELKPGEITQNLVQSDFGYHIIKKIEEQGAGDSYQAHCAHILIGTKAEADFITADQQWSYTGLTGKQLKKARLEFNPNTQEPIVSLEFDQEGSDLFGQITTRNIGKPVAIFLDGQPISVPTVQEAITAGQAVISGNFNIQEAKTLVQRLNAGALPVPIQLISQETVGASLGNKSIQDSLRAGLFGLLAVALFMIIYYRLPGIVSVFALVIYGLLVLAIFKIISVTLTLAGIAGFILSIGMAVDANVLIFARLKEELKNGKILSLAIKDGFKRAMPSIVASNVSSLITCLILMTFSTSIVKGFAITLSVGILISMFSAVFITRVFLELLPTNKLASQLWLFGVRKNKMTN</sequence>
<dbReference type="HAMAP" id="MF_01463_B">
    <property type="entry name" value="SecD_B"/>
    <property type="match status" value="1"/>
</dbReference>
<dbReference type="PANTHER" id="PTHR30081:SF1">
    <property type="entry name" value="PROTEIN TRANSLOCASE SUBUNIT SECD"/>
    <property type="match status" value="1"/>
</dbReference>
<feature type="transmembrane region" description="Helical" evidence="9">
    <location>
        <begin position="442"/>
        <end position="466"/>
    </location>
</feature>
<evidence type="ECO:0000256" key="1">
    <source>
        <dbReference type="ARBA" id="ARBA00004651"/>
    </source>
</evidence>
<evidence type="ECO:0000256" key="7">
    <source>
        <dbReference type="ARBA" id="ARBA00023010"/>
    </source>
</evidence>
<dbReference type="InterPro" id="IPR023058">
    <property type="entry name" value="PPIase_PpiC_CS"/>
</dbReference>
<name>A0A1G1Y295_9BACT</name>
<comment type="function">
    <text evidence="9">Part of the Sec protein translocase complex. Interacts with the SecYEG preprotein conducting channel. SecDF uses the proton motive force (PMF) to complete protein translocation after the ATP-dependent function of SecA.</text>
</comment>
<dbReference type="InterPro" id="IPR048634">
    <property type="entry name" value="SecD_SecF_C"/>
</dbReference>
<dbReference type="GO" id="GO:0005886">
    <property type="term" value="C:plasma membrane"/>
    <property type="evidence" value="ECO:0007669"/>
    <property type="project" value="UniProtKB-SubCell"/>
</dbReference>
<dbReference type="Pfam" id="PF13616">
    <property type="entry name" value="Rotamase_3"/>
    <property type="match status" value="1"/>
</dbReference>
<dbReference type="NCBIfam" id="TIGR01129">
    <property type="entry name" value="secD"/>
    <property type="match status" value="1"/>
</dbReference>
<dbReference type="NCBIfam" id="TIGR00916">
    <property type="entry name" value="2A0604s01"/>
    <property type="match status" value="1"/>
</dbReference>
<dbReference type="Pfam" id="PF22599">
    <property type="entry name" value="SecDF_P1_head"/>
    <property type="match status" value="1"/>
</dbReference>
<evidence type="ECO:0000256" key="5">
    <source>
        <dbReference type="ARBA" id="ARBA00022927"/>
    </source>
</evidence>
<dbReference type="SUPFAM" id="SSF82866">
    <property type="entry name" value="Multidrug efflux transporter AcrB transmembrane domain"/>
    <property type="match status" value="1"/>
</dbReference>
<dbReference type="InterPro" id="IPR022813">
    <property type="entry name" value="SecD/SecF_arch_bac"/>
</dbReference>
<dbReference type="EMBL" id="MHIE01000003">
    <property type="protein sequence ID" value="OGY46455.1"/>
    <property type="molecule type" value="Genomic_DNA"/>
</dbReference>
<dbReference type="Gene3D" id="3.30.1360.200">
    <property type="match status" value="1"/>
</dbReference>
<evidence type="ECO:0000259" key="11">
    <source>
        <dbReference type="PROSITE" id="PS50198"/>
    </source>
</evidence>
<comment type="similarity">
    <text evidence="9">Belongs to the SecD/SecF family. SecD subfamily.</text>
</comment>
<proteinExistence type="inferred from homology"/>
<keyword evidence="7 9" id="KW-0811">Translocation</keyword>
<feature type="transmembrane region" description="Helical" evidence="9">
    <location>
        <begin position="393"/>
        <end position="411"/>
    </location>
</feature>
<evidence type="ECO:0000313" key="13">
    <source>
        <dbReference type="Proteomes" id="UP000178240"/>
    </source>
</evidence>